<feature type="domain" description="HTH lysR-type" evidence="5">
    <location>
        <begin position="6"/>
        <end position="63"/>
    </location>
</feature>
<dbReference type="Gene3D" id="1.10.10.10">
    <property type="entry name" value="Winged helix-like DNA-binding domain superfamily/Winged helix DNA-binding domain"/>
    <property type="match status" value="1"/>
</dbReference>
<evidence type="ECO:0000259" key="5">
    <source>
        <dbReference type="PROSITE" id="PS50931"/>
    </source>
</evidence>
<dbReference type="Proteomes" id="UP000320209">
    <property type="component" value="Unassembled WGS sequence"/>
</dbReference>
<keyword evidence="2" id="KW-0805">Transcription regulation</keyword>
<organism evidence="6 7">
    <name type="scientific">Nocardioides albertanoniae</name>
    <dbReference type="NCBI Taxonomy" id="1175486"/>
    <lineage>
        <taxon>Bacteria</taxon>
        <taxon>Bacillati</taxon>
        <taxon>Actinomycetota</taxon>
        <taxon>Actinomycetes</taxon>
        <taxon>Propionibacteriales</taxon>
        <taxon>Nocardioidaceae</taxon>
        <taxon>Nocardioides</taxon>
    </lineage>
</organism>
<comment type="caution">
    <text evidence="6">The sequence shown here is derived from an EMBL/GenBank/DDBJ whole genome shotgun (WGS) entry which is preliminary data.</text>
</comment>
<dbReference type="Pfam" id="PF00126">
    <property type="entry name" value="HTH_1"/>
    <property type="match status" value="1"/>
</dbReference>
<evidence type="ECO:0000256" key="4">
    <source>
        <dbReference type="ARBA" id="ARBA00023163"/>
    </source>
</evidence>
<dbReference type="AlphaFoldDB" id="A0A543A961"/>
<name>A0A543A961_9ACTN</name>
<dbReference type="PROSITE" id="PS50931">
    <property type="entry name" value="HTH_LYSR"/>
    <property type="match status" value="1"/>
</dbReference>
<dbReference type="PANTHER" id="PTHR30419:SF2">
    <property type="entry name" value="LYSR FAMILY TRANSCRIPTIONAL REGULATOR"/>
    <property type="match status" value="1"/>
</dbReference>
<dbReference type="FunFam" id="1.10.10.10:FF:000001">
    <property type="entry name" value="LysR family transcriptional regulator"/>
    <property type="match status" value="1"/>
</dbReference>
<sequence length="332" mass="36096">MLNADVRLEWLVSFLAVVENGGFSSAAEATHRSQPRVSMHVASLERAVGVPVLDRRKRPSEVTPAGAVLLLHARSILRDVELAEAEMSTFRGGARGVVNFGAYPSASAAFMPQLLRDLSESEPDITISLVETDTLELDNALLRGDVDLCLRPVTPRPTQGAIRSRPLWRERLVAVIPEDDPLAEDEKALEVADIAYRDLISIGRLESDVPPSFEAYQLFRDEGYELHPVQATNQPQSLVSMVRAGLGIGLTNALAAQISDLSGVRVRELNGPHERVVAVCWNADVVLSPAARTVLTALAQARVPAGTRPVDRSRPEIRQVIAPRRGVHPASE</sequence>
<dbReference type="InterPro" id="IPR000847">
    <property type="entry name" value="LysR_HTH_N"/>
</dbReference>
<dbReference type="InterPro" id="IPR036390">
    <property type="entry name" value="WH_DNA-bd_sf"/>
</dbReference>
<evidence type="ECO:0000256" key="3">
    <source>
        <dbReference type="ARBA" id="ARBA00023125"/>
    </source>
</evidence>
<dbReference type="InterPro" id="IPR005119">
    <property type="entry name" value="LysR_subst-bd"/>
</dbReference>
<evidence type="ECO:0000313" key="7">
    <source>
        <dbReference type="Proteomes" id="UP000320209"/>
    </source>
</evidence>
<dbReference type="Gene3D" id="3.40.190.10">
    <property type="entry name" value="Periplasmic binding protein-like II"/>
    <property type="match status" value="2"/>
</dbReference>
<gene>
    <name evidence="6" type="ORF">FB381_3054</name>
</gene>
<comment type="similarity">
    <text evidence="1">Belongs to the LysR transcriptional regulatory family.</text>
</comment>
<dbReference type="CDD" id="cd05466">
    <property type="entry name" value="PBP2_LTTR_substrate"/>
    <property type="match status" value="1"/>
</dbReference>
<accession>A0A543A961</accession>
<dbReference type="PANTHER" id="PTHR30419">
    <property type="entry name" value="HTH-TYPE TRANSCRIPTIONAL REGULATOR YBHD"/>
    <property type="match status" value="1"/>
</dbReference>
<keyword evidence="3" id="KW-0238">DNA-binding</keyword>
<dbReference type="OrthoDB" id="3636008at2"/>
<dbReference type="GO" id="GO:0005829">
    <property type="term" value="C:cytosol"/>
    <property type="evidence" value="ECO:0007669"/>
    <property type="project" value="TreeGrafter"/>
</dbReference>
<proteinExistence type="inferred from homology"/>
<keyword evidence="7" id="KW-1185">Reference proteome</keyword>
<protein>
    <submittedName>
        <fullName evidence="6">LysR family transcriptional regulator</fullName>
    </submittedName>
</protein>
<evidence type="ECO:0000256" key="2">
    <source>
        <dbReference type="ARBA" id="ARBA00023015"/>
    </source>
</evidence>
<keyword evidence="4" id="KW-0804">Transcription</keyword>
<dbReference type="InterPro" id="IPR050950">
    <property type="entry name" value="HTH-type_LysR_regulators"/>
</dbReference>
<reference evidence="6 7" key="1">
    <citation type="submission" date="2019-06" db="EMBL/GenBank/DDBJ databases">
        <title>Sequencing the genomes of 1000 actinobacteria strains.</title>
        <authorList>
            <person name="Klenk H.-P."/>
        </authorList>
    </citation>
    <scope>NUCLEOTIDE SEQUENCE [LARGE SCALE GENOMIC DNA]</scope>
    <source>
        <strain evidence="6 7">DSM 25218</strain>
    </source>
</reference>
<dbReference type="SUPFAM" id="SSF46785">
    <property type="entry name" value="Winged helix' DNA-binding domain"/>
    <property type="match status" value="1"/>
</dbReference>
<dbReference type="InterPro" id="IPR036388">
    <property type="entry name" value="WH-like_DNA-bd_sf"/>
</dbReference>
<evidence type="ECO:0000313" key="6">
    <source>
        <dbReference type="EMBL" id="TQL69152.1"/>
    </source>
</evidence>
<dbReference type="EMBL" id="VFOV01000001">
    <property type="protein sequence ID" value="TQL69152.1"/>
    <property type="molecule type" value="Genomic_DNA"/>
</dbReference>
<dbReference type="SUPFAM" id="SSF53850">
    <property type="entry name" value="Periplasmic binding protein-like II"/>
    <property type="match status" value="1"/>
</dbReference>
<dbReference type="Pfam" id="PF03466">
    <property type="entry name" value="LysR_substrate"/>
    <property type="match status" value="1"/>
</dbReference>
<evidence type="ECO:0000256" key="1">
    <source>
        <dbReference type="ARBA" id="ARBA00009437"/>
    </source>
</evidence>
<dbReference type="GO" id="GO:0003700">
    <property type="term" value="F:DNA-binding transcription factor activity"/>
    <property type="evidence" value="ECO:0007669"/>
    <property type="project" value="InterPro"/>
</dbReference>
<dbReference type="GO" id="GO:0003677">
    <property type="term" value="F:DNA binding"/>
    <property type="evidence" value="ECO:0007669"/>
    <property type="project" value="UniProtKB-KW"/>
</dbReference>
<dbReference type="RefSeq" id="WP_141781060.1">
    <property type="nucleotide sequence ID" value="NZ_VFOV01000001.1"/>
</dbReference>